<dbReference type="STRING" id="74649.A0A2P6SHS7"/>
<organism evidence="8 9">
    <name type="scientific">Rosa chinensis</name>
    <name type="common">China rose</name>
    <dbReference type="NCBI Taxonomy" id="74649"/>
    <lineage>
        <taxon>Eukaryota</taxon>
        <taxon>Viridiplantae</taxon>
        <taxon>Streptophyta</taxon>
        <taxon>Embryophyta</taxon>
        <taxon>Tracheophyta</taxon>
        <taxon>Spermatophyta</taxon>
        <taxon>Magnoliopsida</taxon>
        <taxon>eudicotyledons</taxon>
        <taxon>Gunneridae</taxon>
        <taxon>Pentapetalae</taxon>
        <taxon>rosids</taxon>
        <taxon>fabids</taxon>
        <taxon>Rosales</taxon>
        <taxon>Rosaceae</taxon>
        <taxon>Rosoideae</taxon>
        <taxon>Rosoideae incertae sedis</taxon>
        <taxon>Rosa</taxon>
    </lineage>
</organism>
<dbReference type="Gramene" id="PRQ58252">
    <property type="protein sequence ID" value="PRQ58252"/>
    <property type="gene ID" value="RchiOBHm_Chr1g0357221"/>
</dbReference>
<dbReference type="Pfam" id="PF01435">
    <property type="entry name" value="Peptidase_M48"/>
    <property type="match status" value="1"/>
</dbReference>
<keyword evidence="1 6" id="KW-0645">Protease</keyword>
<keyword evidence="3 6" id="KW-0378">Hydrolase</keyword>
<evidence type="ECO:0000256" key="5">
    <source>
        <dbReference type="ARBA" id="ARBA00023049"/>
    </source>
</evidence>
<dbReference type="PANTHER" id="PTHR10120">
    <property type="entry name" value="CAAX PRENYL PROTEASE 1"/>
    <property type="match status" value="1"/>
</dbReference>
<dbReference type="GO" id="GO:0046872">
    <property type="term" value="F:metal ion binding"/>
    <property type="evidence" value="ECO:0007669"/>
    <property type="project" value="UniProtKB-KW"/>
</dbReference>
<accession>A0A2P6SHS7</accession>
<feature type="domain" description="Peptidase M48" evidence="7">
    <location>
        <begin position="19"/>
        <end position="44"/>
    </location>
</feature>
<evidence type="ECO:0000313" key="9">
    <source>
        <dbReference type="Proteomes" id="UP000238479"/>
    </source>
</evidence>
<name>A0A2P6SHS7_ROSCH</name>
<evidence type="ECO:0000256" key="6">
    <source>
        <dbReference type="RuleBase" id="RU003983"/>
    </source>
</evidence>
<evidence type="ECO:0000259" key="7">
    <source>
        <dbReference type="Pfam" id="PF01435"/>
    </source>
</evidence>
<evidence type="ECO:0000256" key="2">
    <source>
        <dbReference type="ARBA" id="ARBA00022723"/>
    </source>
</evidence>
<proteinExistence type="inferred from homology"/>
<evidence type="ECO:0000256" key="1">
    <source>
        <dbReference type="ARBA" id="ARBA00022670"/>
    </source>
</evidence>
<reference evidence="8 9" key="1">
    <citation type="journal article" date="2018" name="Nat. Genet.">
        <title>The Rosa genome provides new insights in the design of modern roses.</title>
        <authorList>
            <person name="Bendahmane M."/>
        </authorList>
    </citation>
    <scope>NUCLEOTIDE SEQUENCE [LARGE SCALE GENOMIC DNA]</scope>
    <source>
        <strain evidence="9">cv. Old Blush</strain>
    </source>
</reference>
<sequence>MMTIYPIVIARLFNKFTPCKNDEEVVAVLAHELGHWKLNHTDFDGIFQEENLSAMNIDPWYSAYHRSHPPLVQRLAAIGDVDKKAD</sequence>
<keyword evidence="4 6" id="KW-0862">Zinc</keyword>
<keyword evidence="5 6" id="KW-0482">Metalloprotease</keyword>
<dbReference type="GO" id="GO:0006508">
    <property type="term" value="P:proteolysis"/>
    <property type="evidence" value="ECO:0007669"/>
    <property type="project" value="UniProtKB-KW"/>
</dbReference>
<comment type="caution">
    <text evidence="8">The sequence shown here is derived from an EMBL/GenBank/DDBJ whole genome shotgun (WGS) entry which is preliminary data.</text>
</comment>
<keyword evidence="9" id="KW-1185">Reference proteome</keyword>
<gene>
    <name evidence="8" type="ORF">RchiOBHm_Chr1g0357221</name>
</gene>
<dbReference type="EMBL" id="PDCK01000039">
    <property type="protein sequence ID" value="PRQ58252.1"/>
    <property type="molecule type" value="Genomic_DNA"/>
</dbReference>
<dbReference type="AlphaFoldDB" id="A0A2P6SHS7"/>
<evidence type="ECO:0000256" key="4">
    <source>
        <dbReference type="ARBA" id="ARBA00022833"/>
    </source>
</evidence>
<protein>
    <submittedName>
        <fullName evidence="8">Putative ste24 endopeptidase</fullName>
        <ecNumber evidence="8">3.4.24.84</ecNumber>
    </submittedName>
</protein>
<dbReference type="Gene3D" id="3.30.2010.10">
    <property type="entry name" value="Metalloproteases ('zincins'), catalytic domain"/>
    <property type="match status" value="1"/>
</dbReference>
<dbReference type="GO" id="GO:0004222">
    <property type="term" value="F:metalloendopeptidase activity"/>
    <property type="evidence" value="ECO:0007669"/>
    <property type="project" value="InterPro"/>
</dbReference>
<dbReference type="InterPro" id="IPR001915">
    <property type="entry name" value="Peptidase_M48"/>
</dbReference>
<comment type="similarity">
    <text evidence="6">Belongs to the peptidase M48 family.</text>
</comment>
<dbReference type="Proteomes" id="UP000238479">
    <property type="component" value="Chromosome 1"/>
</dbReference>
<evidence type="ECO:0000313" key="8">
    <source>
        <dbReference type="EMBL" id="PRQ58252.1"/>
    </source>
</evidence>
<comment type="cofactor">
    <cofactor evidence="6">
        <name>Zn(2+)</name>
        <dbReference type="ChEBI" id="CHEBI:29105"/>
    </cofactor>
    <text evidence="6">Binds 1 zinc ion per subunit.</text>
</comment>
<dbReference type="EC" id="3.4.24.84" evidence="8"/>
<evidence type="ECO:0000256" key="3">
    <source>
        <dbReference type="ARBA" id="ARBA00022801"/>
    </source>
</evidence>
<keyword evidence="2" id="KW-0479">Metal-binding</keyword>